<dbReference type="AlphaFoldDB" id="A0A9Q3B9J7"/>
<dbReference type="Proteomes" id="UP000765509">
    <property type="component" value="Unassembled WGS sequence"/>
</dbReference>
<reference evidence="2" key="1">
    <citation type="submission" date="2021-03" db="EMBL/GenBank/DDBJ databases">
        <title>Draft genome sequence of rust myrtle Austropuccinia psidii MF-1, a brazilian biotype.</title>
        <authorList>
            <person name="Quecine M.C."/>
            <person name="Pachon D.M.R."/>
            <person name="Bonatelli M.L."/>
            <person name="Correr F.H."/>
            <person name="Franceschini L.M."/>
            <person name="Leite T.F."/>
            <person name="Margarido G.R.A."/>
            <person name="Almeida C.A."/>
            <person name="Ferrarezi J.A."/>
            <person name="Labate C.A."/>
        </authorList>
    </citation>
    <scope>NUCLEOTIDE SEQUENCE</scope>
    <source>
        <strain evidence="2">MF-1</strain>
    </source>
</reference>
<feature type="region of interest" description="Disordered" evidence="1">
    <location>
        <begin position="79"/>
        <end position="124"/>
    </location>
</feature>
<keyword evidence="3" id="KW-1185">Reference proteome</keyword>
<comment type="caution">
    <text evidence="2">The sequence shown here is derived from an EMBL/GenBank/DDBJ whole genome shotgun (WGS) entry which is preliminary data.</text>
</comment>
<organism evidence="2 3">
    <name type="scientific">Austropuccinia psidii MF-1</name>
    <dbReference type="NCBI Taxonomy" id="1389203"/>
    <lineage>
        <taxon>Eukaryota</taxon>
        <taxon>Fungi</taxon>
        <taxon>Dikarya</taxon>
        <taxon>Basidiomycota</taxon>
        <taxon>Pucciniomycotina</taxon>
        <taxon>Pucciniomycetes</taxon>
        <taxon>Pucciniales</taxon>
        <taxon>Sphaerophragmiaceae</taxon>
        <taxon>Austropuccinia</taxon>
    </lineage>
</organism>
<evidence type="ECO:0000313" key="2">
    <source>
        <dbReference type="EMBL" id="MBW0461234.1"/>
    </source>
</evidence>
<evidence type="ECO:0000313" key="3">
    <source>
        <dbReference type="Proteomes" id="UP000765509"/>
    </source>
</evidence>
<dbReference type="EMBL" id="AVOT02000129">
    <property type="protein sequence ID" value="MBW0461234.1"/>
    <property type="molecule type" value="Genomic_DNA"/>
</dbReference>
<feature type="compositionally biased region" description="Low complexity" evidence="1">
    <location>
        <begin position="92"/>
        <end position="109"/>
    </location>
</feature>
<accession>A0A9Q3B9J7</accession>
<name>A0A9Q3B9J7_9BASI</name>
<evidence type="ECO:0000256" key="1">
    <source>
        <dbReference type="SAM" id="MobiDB-lite"/>
    </source>
</evidence>
<gene>
    <name evidence="2" type="ORF">O181_000949</name>
</gene>
<protein>
    <submittedName>
        <fullName evidence="2">Uncharacterized protein</fullName>
    </submittedName>
</protein>
<sequence>MTALNVLPSKLLDVSVPKHSFSHASPPLSIHPLSMSTIQHTLPLVHIIISSPAPLSAKLPASPQPISISRVDLVPVEASEADPRSMAQITKTSATQPAAGSASQQASQTKENLPTQPAAALASQTIKILTT</sequence>
<proteinExistence type="predicted"/>